<dbReference type="EMBL" id="BT135895">
    <property type="protein sequence ID" value="AFK35690.1"/>
    <property type="molecule type" value="mRNA"/>
</dbReference>
<organism evidence="2">
    <name type="scientific">Lotus japonicus</name>
    <name type="common">Lotus corniculatus var. japonicus</name>
    <dbReference type="NCBI Taxonomy" id="34305"/>
    <lineage>
        <taxon>Eukaryota</taxon>
        <taxon>Viridiplantae</taxon>
        <taxon>Streptophyta</taxon>
        <taxon>Embryophyta</taxon>
        <taxon>Tracheophyta</taxon>
        <taxon>Spermatophyta</taxon>
        <taxon>Magnoliopsida</taxon>
        <taxon>eudicotyledons</taxon>
        <taxon>Gunneridae</taxon>
        <taxon>Pentapetalae</taxon>
        <taxon>rosids</taxon>
        <taxon>fabids</taxon>
        <taxon>Fabales</taxon>
        <taxon>Fabaceae</taxon>
        <taxon>Papilionoideae</taxon>
        <taxon>50 kb inversion clade</taxon>
        <taxon>NPAAA clade</taxon>
        <taxon>Hologalegina</taxon>
        <taxon>robinioid clade</taxon>
        <taxon>Loteae</taxon>
        <taxon>Lotus</taxon>
    </lineage>
</organism>
<reference evidence="2" key="1">
    <citation type="submission" date="2012-05" db="EMBL/GenBank/DDBJ databases">
        <authorList>
            <person name="Krishnakumar V."/>
            <person name="Cheung F."/>
            <person name="Xiao Y."/>
            <person name="Chan A."/>
            <person name="Moskal W.A."/>
            <person name="Town C.D."/>
        </authorList>
    </citation>
    <scope>NUCLEOTIDE SEQUENCE</scope>
</reference>
<sequence length="97" mass="10535">MLPSRTRSPSTPTSTRSESSRRIGGISTSRLSPASSRKRRIRRTGLITRRMRRRLSHTGPITVPTAIPRGRVSGPGHNTVPTAVLMLLLLPSFPGPA</sequence>
<dbReference type="AlphaFoldDB" id="I3S5Z8"/>
<feature type="region of interest" description="Disordered" evidence="1">
    <location>
        <begin position="1"/>
        <end position="76"/>
    </location>
</feature>
<feature type="compositionally biased region" description="Basic residues" evidence="1">
    <location>
        <begin position="36"/>
        <end position="56"/>
    </location>
</feature>
<name>I3S5Z8_LOTJA</name>
<accession>I3S5Z8</accession>
<feature type="compositionally biased region" description="Low complexity" evidence="1">
    <location>
        <begin position="1"/>
        <end position="30"/>
    </location>
</feature>
<proteinExistence type="evidence at transcript level"/>
<evidence type="ECO:0000256" key="1">
    <source>
        <dbReference type="SAM" id="MobiDB-lite"/>
    </source>
</evidence>
<protein>
    <submittedName>
        <fullName evidence="2">Uncharacterized protein</fullName>
    </submittedName>
</protein>
<evidence type="ECO:0000313" key="2">
    <source>
        <dbReference type="EMBL" id="AFK35690.1"/>
    </source>
</evidence>